<accession>A0A0A9WIX4</accession>
<evidence type="ECO:0000313" key="2">
    <source>
        <dbReference type="EMBL" id="JAG07361.1"/>
    </source>
</evidence>
<name>A0A0A9WIX4_LYGHE</name>
<keyword evidence="2" id="KW-0645">Protease</keyword>
<organism evidence="2">
    <name type="scientific">Lygus hesperus</name>
    <name type="common">Western plant bug</name>
    <dbReference type="NCBI Taxonomy" id="30085"/>
    <lineage>
        <taxon>Eukaryota</taxon>
        <taxon>Metazoa</taxon>
        <taxon>Ecdysozoa</taxon>
        <taxon>Arthropoda</taxon>
        <taxon>Hexapoda</taxon>
        <taxon>Insecta</taxon>
        <taxon>Pterygota</taxon>
        <taxon>Neoptera</taxon>
        <taxon>Paraneoptera</taxon>
        <taxon>Hemiptera</taxon>
        <taxon>Heteroptera</taxon>
        <taxon>Panheteroptera</taxon>
        <taxon>Cimicomorpha</taxon>
        <taxon>Miridae</taxon>
        <taxon>Mirini</taxon>
        <taxon>Lygus</taxon>
    </lineage>
</organism>
<keyword evidence="2" id="KW-0482">Metalloprotease</keyword>
<protein>
    <submittedName>
        <fullName evidence="2">ATP-dependent zinc metalloprotease FTSH 5, chloroplastic</fullName>
    </submittedName>
</protein>
<dbReference type="AlphaFoldDB" id="A0A0A9WIX4"/>
<dbReference type="EMBL" id="GBHO01036243">
    <property type="protein sequence ID" value="JAG07361.1"/>
    <property type="molecule type" value="Transcribed_RNA"/>
</dbReference>
<dbReference type="GO" id="GO:0008237">
    <property type="term" value="F:metallopeptidase activity"/>
    <property type="evidence" value="ECO:0007669"/>
    <property type="project" value="UniProtKB-KW"/>
</dbReference>
<keyword evidence="2" id="KW-0378">Hydrolase</keyword>
<sequence>MEDVYSLSWPSLHTLPRATCLLFLLLTHSSAPPIQDSILAFVAVPLYDEWDSVLQQSLQLPLHRFNCAEATSITAPAPTPGNDTATSPANIVSSVNDTNEELVSRNTAAVSNLLDRNTLLFLSSVSNTPQGSNTPDPTPPPALTLHCPTFLSE</sequence>
<feature type="non-terminal residue" evidence="2">
    <location>
        <position position="153"/>
    </location>
</feature>
<feature type="chain" id="PRO_5002050660" evidence="1">
    <location>
        <begin position="32"/>
        <end position="153"/>
    </location>
</feature>
<reference evidence="2" key="1">
    <citation type="journal article" date="2014" name="PLoS ONE">
        <title>Transcriptome-Based Identification of ABC Transporters in the Western Tarnished Plant Bug Lygus hesperus.</title>
        <authorList>
            <person name="Hull J.J."/>
            <person name="Chaney K."/>
            <person name="Geib S.M."/>
            <person name="Fabrick J.A."/>
            <person name="Brent C.S."/>
            <person name="Walsh D."/>
            <person name="Lavine L.C."/>
        </authorList>
    </citation>
    <scope>NUCLEOTIDE SEQUENCE</scope>
</reference>
<evidence type="ECO:0000256" key="1">
    <source>
        <dbReference type="SAM" id="SignalP"/>
    </source>
</evidence>
<keyword evidence="1" id="KW-0732">Signal</keyword>
<reference evidence="2" key="2">
    <citation type="submission" date="2014-07" db="EMBL/GenBank/DDBJ databases">
        <authorList>
            <person name="Hull J."/>
        </authorList>
    </citation>
    <scope>NUCLEOTIDE SEQUENCE</scope>
</reference>
<dbReference type="GO" id="GO:0006508">
    <property type="term" value="P:proteolysis"/>
    <property type="evidence" value="ECO:0007669"/>
    <property type="project" value="UniProtKB-KW"/>
</dbReference>
<feature type="signal peptide" evidence="1">
    <location>
        <begin position="1"/>
        <end position="31"/>
    </location>
</feature>
<proteinExistence type="predicted"/>
<gene>
    <name evidence="2" type="primary">FTSH5_1</name>
    <name evidence="2" type="ORF">CM83_103240</name>
</gene>